<protein>
    <submittedName>
        <fullName evidence="1">Uncharacterized protein</fullName>
    </submittedName>
</protein>
<sequence length="171" mass="18073">MVATFRWKVYTSTNAATESPDAAPGTSAATLNLMQTDAYDAATDYQSYPTSVPAAGTNYTYERWFRAHFSGTFNLIDNMKIWKSAGTLSDGNLVLNAGITTSGVTPINTVSSLATSAIPTVVGSALDPTPAAPLTSAGYSKYCVMQLAVPSTVTTPGDISSQTITFRYDEQ</sequence>
<name>A0A6M3IJL6_9ZZZZ</name>
<gene>
    <name evidence="1" type="ORF">MM415B01626_0005</name>
</gene>
<organism evidence="1">
    <name type="scientific">viral metagenome</name>
    <dbReference type="NCBI Taxonomy" id="1070528"/>
    <lineage>
        <taxon>unclassified sequences</taxon>
        <taxon>metagenomes</taxon>
        <taxon>organismal metagenomes</taxon>
    </lineage>
</organism>
<dbReference type="AlphaFoldDB" id="A0A6M3IJL6"/>
<dbReference type="EMBL" id="MT141279">
    <property type="protein sequence ID" value="QJA57544.1"/>
    <property type="molecule type" value="Genomic_DNA"/>
</dbReference>
<evidence type="ECO:0000313" key="1">
    <source>
        <dbReference type="EMBL" id="QJA57544.1"/>
    </source>
</evidence>
<accession>A0A6M3IJL6</accession>
<reference evidence="1" key="1">
    <citation type="submission" date="2020-03" db="EMBL/GenBank/DDBJ databases">
        <title>The deep terrestrial virosphere.</title>
        <authorList>
            <person name="Holmfeldt K."/>
            <person name="Nilsson E."/>
            <person name="Simone D."/>
            <person name="Lopez-Fernandez M."/>
            <person name="Wu X."/>
            <person name="de Brujin I."/>
            <person name="Lundin D."/>
            <person name="Andersson A."/>
            <person name="Bertilsson S."/>
            <person name="Dopson M."/>
        </authorList>
    </citation>
    <scope>NUCLEOTIDE SEQUENCE</scope>
    <source>
        <strain evidence="1">MM415B01626</strain>
    </source>
</reference>
<proteinExistence type="predicted"/>